<dbReference type="VEuPathDB" id="FungiDB:UMAG_11489"/>
<evidence type="ECO:0000313" key="2">
    <source>
        <dbReference type="Proteomes" id="UP000000561"/>
    </source>
</evidence>
<dbReference type="eggNOG" id="KOG0238">
    <property type="taxonomic scope" value="Eukaryota"/>
</dbReference>
<name>A0A0D1E2S8_MYCMD</name>
<dbReference type="GeneID" id="23567368"/>
<evidence type="ECO:0000313" key="1">
    <source>
        <dbReference type="EMBL" id="KIS68885.1"/>
    </source>
</evidence>
<dbReference type="EMBL" id="CM003146">
    <property type="protein sequence ID" value="KIS68885.1"/>
    <property type="molecule type" value="Genomic_DNA"/>
</dbReference>
<dbReference type="AlphaFoldDB" id="A0A0D1E2S8"/>
<dbReference type="STRING" id="237631.A0A0D1E2S8"/>
<proteinExistence type="predicted"/>
<organism evidence="1 2">
    <name type="scientific">Mycosarcoma maydis</name>
    <name type="common">Corn smut fungus</name>
    <name type="synonym">Ustilago maydis</name>
    <dbReference type="NCBI Taxonomy" id="5270"/>
    <lineage>
        <taxon>Eukaryota</taxon>
        <taxon>Fungi</taxon>
        <taxon>Dikarya</taxon>
        <taxon>Basidiomycota</taxon>
        <taxon>Ustilaginomycotina</taxon>
        <taxon>Ustilaginomycetes</taxon>
        <taxon>Ustilaginales</taxon>
        <taxon>Ustilaginaceae</taxon>
        <taxon>Mycosarcoma</taxon>
    </lineage>
</organism>
<keyword evidence="2" id="KW-1185">Reference proteome</keyword>
<protein>
    <submittedName>
        <fullName evidence="1">Uncharacterized protein</fullName>
    </submittedName>
</protein>
<dbReference type="Proteomes" id="UP000000561">
    <property type="component" value="Chromosome 7"/>
</dbReference>
<gene>
    <name evidence="1" type="ORF">UMAG_11489</name>
</gene>
<dbReference type="KEGG" id="uma:UMAG_11489"/>
<dbReference type="RefSeq" id="XP_011389547.1">
    <property type="nucleotide sequence ID" value="XM_011391245.1"/>
</dbReference>
<accession>A0A0D1E2S8</accession>
<reference evidence="1 2" key="1">
    <citation type="journal article" date="2006" name="Nature">
        <title>Insights from the genome of the biotrophic fungal plant pathogen Ustilago maydis.</title>
        <authorList>
            <person name="Kamper J."/>
            <person name="Kahmann R."/>
            <person name="Bolker M."/>
            <person name="Ma L.J."/>
            <person name="Brefort T."/>
            <person name="Saville B.J."/>
            <person name="Banuett F."/>
            <person name="Kronstad J.W."/>
            <person name="Gold S.E."/>
            <person name="Muller O."/>
            <person name="Perlin M.H."/>
            <person name="Wosten H.A."/>
            <person name="de Vries R."/>
            <person name="Ruiz-Herrera J."/>
            <person name="Reynaga-Pena C.G."/>
            <person name="Snetselaar K."/>
            <person name="McCann M."/>
            <person name="Perez-Martin J."/>
            <person name="Feldbrugge M."/>
            <person name="Basse C.W."/>
            <person name="Steinberg G."/>
            <person name="Ibeas J.I."/>
            <person name="Holloman W."/>
            <person name="Guzman P."/>
            <person name="Farman M."/>
            <person name="Stajich J.E."/>
            <person name="Sentandreu R."/>
            <person name="Gonzalez-Prieto J.M."/>
            <person name="Kennell J.C."/>
            <person name="Molina L."/>
            <person name="Schirawski J."/>
            <person name="Mendoza-Mendoza A."/>
            <person name="Greilinger D."/>
            <person name="Munch K."/>
            <person name="Rossel N."/>
            <person name="Scherer M."/>
            <person name="Vranes M."/>
            <person name="Ladendorf O."/>
            <person name="Vincon V."/>
            <person name="Fuchs U."/>
            <person name="Sandrock B."/>
            <person name="Meng S."/>
            <person name="Ho E.C."/>
            <person name="Cahill M.J."/>
            <person name="Boyce K.J."/>
            <person name="Klose J."/>
            <person name="Klosterman S.J."/>
            <person name="Deelstra H.J."/>
            <person name="Ortiz-Castellanos L."/>
            <person name="Li W."/>
            <person name="Sanchez-Alonso P."/>
            <person name="Schreier P.H."/>
            <person name="Hauser-Hahn I."/>
            <person name="Vaupel M."/>
            <person name="Koopmann E."/>
            <person name="Friedrich G."/>
            <person name="Voss H."/>
            <person name="Schluter T."/>
            <person name="Margolis J."/>
            <person name="Platt D."/>
            <person name="Swimmer C."/>
            <person name="Gnirke A."/>
            <person name="Chen F."/>
            <person name="Vysotskaia V."/>
            <person name="Mannhaupt G."/>
            <person name="Guldener U."/>
            <person name="Munsterkotter M."/>
            <person name="Haase D."/>
            <person name="Oesterheld M."/>
            <person name="Mewes H.W."/>
            <person name="Mauceli E.W."/>
            <person name="DeCaprio D."/>
            <person name="Wade C.M."/>
            <person name="Butler J."/>
            <person name="Young S."/>
            <person name="Jaffe D.B."/>
            <person name="Calvo S."/>
            <person name="Nusbaum C."/>
            <person name="Galagan J."/>
            <person name="Birren B.W."/>
        </authorList>
    </citation>
    <scope>NUCLEOTIDE SEQUENCE [LARGE SCALE GENOMIC DNA]</scope>
    <source>
        <strain evidence="2">DSM 14603 / FGSC 9021 / UM521</strain>
    </source>
</reference>
<dbReference type="InParanoid" id="A0A0D1E2S8"/>
<sequence>MNADRKPFALAIVVGVSKFTNLDVVTVLLKVASRLAFRAAFLAILVVDQQFRHEANPELSCVSQLGKSHHPDESFLDKRLVTIDRLEKQILSAEMVKIATRGFTLPVTFGDPSVKVSLHKHMETVRSRALYLPDNNDSIPPLRTAIGRSKTLSSR</sequence>